<organism evidence="3 4">
    <name type="scientific">Halocaridina rubra</name>
    <name type="common">Hawaiian red shrimp</name>
    <dbReference type="NCBI Taxonomy" id="373956"/>
    <lineage>
        <taxon>Eukaryota</taxon>
        <taxon>Metazoa</taxon>
        <taxon>Ecdysozoa</taxon>
        <taxon>Arthropoda</taxon>
        <taxon>Crustacea</taxon>
        <taxon>Multicrustacea</taxon>
        <taxon>Malacostraca</taxon>
        <taxon>Eumalacostraca</taxon>
        <taxon>Eucarida</taxon>
        <taxon>Decapoda</taxon>
        <taxon>Pleocyemata</taxon>
        <taxon>Caridea</taxon>
        <taxon>Atyoidea</taxon>
        <taxon>Atyidae</taxon>
        <taxon>Halocaridina</taxon>
    </lineage>
</organism>
<reference evidence="3 4" key="1">
    <citation type="submission" date="2023-11" db="EMBL/GenBank/DDBJ databases">
        <title>Halocaridina rubra genome assembly.</title>
        <authorList>
            <person name="Smith C."/>
        </authorList>
    </citation>
    <scope>NUCLEOTIDE SEQUENCE [LARGE SCALE GENOMIC DNA]</scope>
    <source>
        <strain evidence="3">EP-1</strain>
        <tissue evidence="3">Whole</tissue>
    </source>
</reference>
<comment type="caution">
    <text evidence="3">The sequence shown here is derived from an EMBL/GenBank/DDBJ whole genome shotgun (WGS) entry which is preliminary data.</text>
</comment>
<protein>
    <recommendedName>
        <fullName evidence="2">Protein LTV1 homolog</fullName>
    </recommendedName>
</protein>
<evidence type="ECO:0000256" key="1">
    <source>
        <dbReference type="ARBA" id="ARBA00009078"/>
    </source>
</evidence>
<name>A0AAN8WT99_HALRR</name>
<feature type="non-terminal residue" evidence="3">
    <location>
        <position position="1"/>
    </location>
</feature>
<dbReference type="GO" id="GO:0042274">
    <property type="term" value="P:ribosomal small subunit biogenesis"/>
    <property type="evidence" value="ECO:0007669"/>
    <property type="project" value="InterPro"/>
</dbReference>
<dbReference type="GO" id="GO:0005634">
    <property type="term" value="C:nucleus"/>
    <property type="evidence" value="ECO:0007669"/>
    <property type="project" value="TreeGrafter"/>
</dbReference>
<sequence>IEISDDDPGEKWDCESFLSTYSTLYNHPRTITDPPRRKKIAINPRTGVPIDHTVEGLTKRALAEHDHQASYDNEPAQVDTQTLITSMSAISIRPVGETPEERRYRKKALKELRRERRIERKLNRVAFKDEKKRLEKVNMNNRYNKKLSLV</sequence>
<dbReference type="AlphaFoldDB" id="A0AAN8WT99"/>
<dbReference type="GO" id="GO:0030688">
    <property type="term" value="C:preribosome, small subunit precursor"/>
    <property type="evidence" value="ECO:0007669"/>
    <property type="project" value="TreeGrafter"/>
</dbReference>
<evidence type="ECO:0000313" key="4">
    <source>
        <dbReference type="Proteomes" id="UP001381693"/>
    </source>
</evidence>
<dbReference type="Proteomes" id="UP001381693">
    <property type="component" value="Unassembled WGS sequence"/>
</dbReference>
<dbReference type="PANTHER" id="PTHR21531:SF0">
    <property type="entry name" value="PROTEIN LTV1 HOMOLOG"/>
    <property type="match status" value="1"/>
</dbReference>
<dbReference type="EMBL" id="JAXCGZ010017289">
    <property type="protein sequence ID" value="KAK7068353.1"/>
    <property type="molecule type" value="Genomic_DNA"/>
</dbReference>
<dbReference type="PANTHER" id="PTHR21531">
    <property type="entry name" value="LOW-TEMPERATURE VIABILITY PROTEIN LTV1-RELATED"/>
    <property type="match status" value="1"/>
</dbReference>
<proteinExistence type="inferred from homology"/>
<gene>
    <name evidence="3" type="primary">LTV1_2</name>
    <name evidence="3" type="ORF">SK128_003726</name>
</gene>
<dbReference type="GO" id="GO:0005829">
    <property type="term" value="C:cytosol"/>
    <property type="evidence" value="ECO:0007669"/>
    <property type="project" value="TreeGrafter"/>
</dbReference>
<evidence type="ECO:0000256" key="2">
    <source>
        <dbReference type="ARBA" id="ARBA00021561"/>
    </source>
</evidence>
<accession>A0AAN8WT99</accession>
<dbReference type="InterPro" id="IPR007307">
    <property type="entry name" value="Ltv1"/>
</dbReference>
<evidence type="ECO:0000313" key="3">
    <source>
        <dbReference type="EMBL" id="KAK7068353.1"/>
    </source>
</evidence>
<comment type="similarity">
    <text evidence="1">Belongs to the LTV1 family.</text>
</comment>
<keyword evidence="4" id="KW-1185">Reference proteome</keyword>
<dbReference type="GO" id="GO:0000056">
    <property type="term" value="P:ribosomal small subunit export from nucleus"/>
    <property type="evidence" value="ECO:0007669"/>
    <property type="project" value="TreeGrafter"/>
</dbReference>